<dbReference type="GO" id="GO:0005634">
    <property type="term" value="C:nucleus"/>
    <property type="evidence" value="ECO:0007669"/>
    <property type="project" value="UniProtKB-SubCell"/>
</dbReference>
<evidence type="ECO:0000256" key="3">
    <source>
        <dbReference type="ARBA" id="ARBA00022723"/>
    </source>
</evidence>
<dbReference type="PANTHER" id="PTHR13204:SF1">
    <property type="entry name" value="ESTER HYDROLASE C11ORF54"/>
    <property type="match status" value="1"/>
</dbReference>
<dbReference type="SMART" id="SM01168">
    <property type="entry name" value="DUF1907"/>
    <property type="match status" value="1"/>
</dbReference>
<dbReference type="GO" id="GO:0046872">
    <property type="term" value="F:metal ion binding"/>
    <property type="evidence" value="ECO:0007669"/>
    <property type="project" value="UniProtKB-KW"/>
</dbReference>
<feature type="domain" description="DUF1907" evidence="7">
    <location>
        <begin position="1"/>
        <end position="220"/>
    </location>
</feature>
<evidence type="ECO:0000313" key="9">
    <source>
        <dbReference type="Proteomes" id="UP001558652"/>
    </source>
</evidence>
<comment type="subcellular location">
    <subcellularLocation>
        <location evidence="1">Nucleus</location>
    </subcellularLocation>
</comment>
<sequence>MKNLAKIVEVEPCFMIGAGAGPWVSVGKNCEMMANVFLGKETIKNCTYIAKVRNSGNEMDLETVPESETRFALLANLFCCEGKPCKVLKVNCKQRTGADNFISSVRASLTAEYKDKPVGLGGTFLIKSGKAKLHVMPDFSKEPLTSDDALNKWLRFFEVPAPLVGVGTLVSSEIKGLDLRVQHFHTFSDHGEGGHYHYDVTPDDVEYLGYFSVAEKIFRIDKPLQTHQMGRD</sequence>
<evidence type="ECO:0000313" key="8">
    <source>
        <dbReference type="EMBL" id="KAL1140191.1"/>
    </source>
</evidence>
<dbReference type="InterPro" id="IPR015021">
    <property type="entry name" value="C11orf54_DUF1907"/>
</dbReference>
<accession>A0ABD0YW56</accession>
<evidence type="ECO:0000256" key="1">
    <source>
        <dbReference type="ARBA" id="ARBA00004123"/>
    </source>
</evidence>
<dbReference type="Proteomes" id="UP001558652">
    <property type="component" value="Unassembled WGS sequence"/>
</dbReference>
<reference evidence="8 9" key="1">
    <citation type="submission" date="2024-07" db="EMBL/GenBank/DDBJ databases">
        <title>Chromosome-level genome assembly of the water stick insect Ranatra chinensis (Heteroptera: Nepidae).</title>
        <authorList>
            <person name="Liu X."/>
        </authorList>
    </citation>
    <scope>NUCLEOTIDE SEQUENCE [LARGE SCALE GENOMIC DNA]</scope>
    <source>
        <strain evidence="8">Cailab_2021Rc</strain>
        <tissue evidence="8">Muscle</tissue>
    </source>
</reference>
<keyword evidence="5" id="KW-0862">Zinc</keyword>
<dbReference type="Pfam" id="PF08925">
    <property type="entry name" value="DUF1907"/>
    <property type="match status" value="1"/>
</dbReference>
<dbReference type="SUPFAM" id="SSF117856">
    <property type="entry name" value="AF0104/ALDC/Ptd012-like"/>
    <property type="match status" value="1"/>
</dbReference>
<keyword evidence="3" id="KW-0479">Metal-binding</keyword>
<dbReference type="CDD" id="cd17298">
    <property type="entry name" value="DUF1907"/>
    <property type="match status" value="1"/>
</dbReference>
<dbReference type="EMBL" id="JBFDAA010000001">
    <property type="protein sequence ID" value="KAL1140191.1"/>
    <property type="molecule type" value="Genomic_DNA"/>
</dbReference>
<keyword evidence="6" id="KW-0539">Nucleus</keyword>
<gene>
    <name evidence="8" type="ORF">AAG570_000123</name>
</gene>
<evidence type="ECO:0000256" key="2">
    <source>
        <dbReference type="ARBA" id="ARBA00011245"/>
    </source>
</evidence>
<evidence type="ECO:0000256" key="6">
    <source>
        <dbReference type="ARBA" id="ARBA00023242"/>
    </source>
</evidence>
<evidence type="ECO:0000256" key="5">
    <source>
        <dbReference type="ARBA" id="ARBA00022833"/>
    </source>
</evidence>
<comment type="subunit">
    <text evidence="2">Monomer.</text>
</comment>
<comment type="caution">
    <text evidence="8">The sequence shown here is derived from an EMBL/GenBank/DDBJ whole genome shotgun (WGS) entry which is preliminary data.</text>
</comment>
<keyword evidence="9" id="KW-1185">Reference proteome</keyword>
<protein>
    <recommendedName>
        <fullName evidence="7">DUF1907 domain-containing protein</fullName>
    </recommendedName>
</protein>
<dbReference type="AlphaFoldDB" id="A0ABD0YW56"/>
<keyword evidence="4" id="KW-0378">Hydrolase</keyword>
<proteinExistence type="predicted"/>
<evidence type="ECO:0000256" key="4">
    <source>
        <dbReference type="ARBA" id="ARBA00022801"/>
    </source>
</evidence>
<name>A0ABD0YW56_9HEMI</name>
<dbReference type="GO" id="GO:0016787">
    <property type="term" value="F:hydrolase activity"/>
    <property type="evidence" value="ECO:0007669"/>
    <property type="project" value="UniProtKB-KW"/>
</dbReference>
<organism evidence="8 9">
    <name type="scientific">Ranatra chinensis</name>
    <dbReference type="NCBI Taxonomy" id="642074"/>
    <lineage>
        <taxon>Eukaryota</taxon>
        <taxon>Metazoa</taxon>
        <taxon>Ecdysozoa</taxon>
        <taxon>Arthropoda</taxon>
        <taxon>Hexapoda</taxon>
        <taxon>Insecta</taxon>
        <taxon>Pterygota</taxon>
        <taxon>Neoptera</taxon>
        <taxon>Paraneoptera</taxon>
        <taxon>Hemiptera</taxon>
        <taxon>Heteroptera</taxon>
        <taxon>Panheteroptera</taxon>
        <taxon>Nepomorpha</taxon>
        <taxon>Nepidae</taxon>
        <taxon>Ranatrinae</taxon>
        <taxon>Ranatra</taxon>
    </lineage>
</organism>
<evidence type="ECO:0000259" key="7">
    <source>
        <dbReference type="SMART" id="SM01168"/>
    </source>
</evidence>
<dbReference type="PANTHER" id="PTHR13204">
    <property type="entry name" value="PTD012 PROTEIN"/>
    <property type="match status" value="1"/>
</dbReference>